<feature type="non-terminal residue" evidence="2">
    <location>
        <position position="40"/>
    </location>
</feature>
<keyword evidence="1" id="KW-0812">Transmembrane</keyword>
<sequence length="40" mass="4529">MHMQLMSNEALSVMTINVLVMGTMAHIGVKFLYDPSRKYA</sequence>
<keyword evidence="1" id="KW-1133">Transmembrane helix</keyword>
<evidence type="ECO:0000313" key="3">
    <source>
        <dbReference type="Proteomes" id="UP000265520"/>
    </source>
</evidence>
<dbReference type="EMBL" id="LXQA010812998">
    <property type="protein sequence ID" value="MCI72199.1"/>
    <property type="molecule type" value="Genomic_DNA"/>
</dbReference>
<keyword evidence="1" id="KW-0472">Membrane</keyword>
<dbReference type="Proteomes" id="UP000265520">
    <property type="component" value="Unassembled WGS sequence"/>
</dbReference>
<comment type="caution">
    <text evidence="2">The sequence shown here is derived from an EMBL/GenBank/DDBJ whole genome shotgun (WGS) entry which is preliminary data.</text>
</comment>
<accession>A0A392UF78</accession>
<proteinExistence type="predicted"/>
<keyword evidence="3" id="KW-1185">Reference proteome</keyword>
<evidence type="ECO:0000256" key="1">
    <source>
        <dbReference type="SAM" id="Phobius"/>
    </source>
</evidence>
<dbReference type="AlphaFoldDB" id="A0A392UF78"/>
<protein>
    <submittedName>
        <fullName evidence="2">K(+)/H(+) antiporter</fullName>
    </submittedName>
</protein>
<feature type="transmembrane region" description="Helical" evidence="1">
    <location>
        <begin position="12"/>
        <end position="33"/>
    </location>
</feature>
<evidence type="ECO:0000313" key="2">
    <source>
        <dbReference type="EMBL" id="MCI72199.1"/>
    </source>
</evidence>
<organism evidence="2 3">
    <name type="scientific">Trifolium medium</name>
    <dbReference type="NCBI Taxonomy" id="97028"/>
    <lineage>
        <taxon>Eukaryota</taxon>
        <taxon>Viridiplantae</taxon>
        <taxon>Streptophyta</taxon>
        <taxon>Embryophyta</taxon>
        <taxon>Tracheophyta</taxon>
        <taxon>Spermatophyta</taxon>
        <taxon>Magnoliopsida</taxon>
        <taxon>eudicotyledons</taxon>
        <taxon>Gunneridae</taxon>
        <taxon>Pentapetalae</taxon>
        <taxon>rosids</taxon>
        <taxon>fabids</taxon>
        <taxon>Fabales</taxon>
        <taxon>Fabaceae</taxon>
        <taxon>Papilionoideae</taxon>
        <taxon>50 kb inversion clade</taxon>
        <taxon>NPAAA clade</taxon>
        <taxon>Hologalegina</taxon>
        <taxon>IRL clade</taxon>
        <taxon>Trifolieae</taxon>
        <taxon>Trifolium</taxon>
    </lineage>
</organism>
<reference evidence="2 3" key="1">
    <citation type="journal article" date="2018" name="Front. Plant Sci.">
        <title>Red Clover (Trifolium pratense) and Zigzag Clover (T. medium) - A Picture of Genomic Similarities and Differences.</title>
        <authorList>
            <person name="Dluhosova J."/>
            <person name="Istvanek J."/>
            <person name="Nedelnik J."/>
            <person name="Repkova J."/>
        </authorList>
    </citation>
    <scope>NUCLEOTIDE SEQUENCE [LARGE SCALE GENOMIC DNA]</scope>
    <source>
        <strain evidence="3">cv. 10/8</strain>
        <tissue evidence="2">Leaf</tissue>
    </source>
</reference>
<name>A0A392UF78_9FABA</name>